<accession>A0A4Z1EN39</accession>
<organism evidence="3 4">
    <name type="scientific">Botrytis tulipae</name>
    <dbReference type="NCBI Taxonomy" id="87230"/>
    <lineage>
        <taxon>Eukaryota</taxon>
        <taxon>Fungi</taxon>
        <taxon>Dikarya</taxon>
        <taxon>Ascomycota</taxon>
        <taxon>Pezizomycotina</taxon>
        <taxon>Leotiomycetes</taxon>
        <taxon>Helotiales</taxon>
        <taxon>Sclerotiniaceae</taxon>
        <taxon>Botrytis</taxon>
    </lineage>
</organism>
<feature type="domain" description="N-acetyltransferase" evidence="2">
    <location>
        <begin position="126"/>
        <end position="268"/>
    </location>
</feature>
<gene>
    <name evidence="3" type="ORF">BTUL_0092g00320</name>
</gene>
<evidence type="ECO:0000313" key="4">
    <source>
        <dbReference type="Proteomes" id="UP000297777"/>
    </source>
</evidence>
<protein>
    <recommendedName>
        <fullName evidence="2">N-acetyltransferase domain-containing protein</fullName>
    </recommendedName>
</protein>
<reference evidence="3 4" key="1">
    <citation type="submission" date="2017-12" db="EMBL/GenBank/DDBJ databases">
        <title>Comparative genomics of Botrytis spp.</title>
        <authorList>
            <person name="Valero-Jimenez C.A."/>
            <person name="Tapia P."/>
            <person name="Veloso J."/>
            <person name="Silva-Moreno E."/>
            <person name="Staats M."/>
            <person name="Valdes J.H."/>
            <person name="Van Kan J.A.L."/>
        </authorList>
    </citation>
    <scope>NUCLEOTIDE SEQUENCE [LARGE SCALE GENOMIC DNA]</scope>
    <source>
        <strain evidence="3 4">Bt9001</strain>
    </source>
</reference>
<evidence type="ECO:0000313" key="3">
    <source>
        <dbReference type="EMBL" id="TGO12232.1"/>
    </source>
</evidence>
<proteinExistence type="predicted"/>
<name>A0A4Z1EN39_9HELO</name>
<dbReference type="SUPFAM" id="SSF55729">
    <property type="entry name" value="Acyl-CoA N-acyltransferases (Nat)"/>
    <property type="match status" value="1"/>
</dbReference>
<evidence type="ECO:0000256" key="1">
    <source>
        <dbReference type="SAM" id="MobiDB-lite"/>
    </source>
</evidence>
<dbReference type="PROSITE" id="PS51186">
    <property type="entry name" value="GNAT"/>
    <property type="match status" value="1"/>
</dbReference>
<dbReference type="InterPro" id="IPR016181">
    <property type="entry name" value="Acyl_CoA_acyltransferase"/>
</dbReference>
<dbReference type="OrthoDB" id="508139at2759"/>
<dbReference type="GO" id="GO:0016747">
    <property type="term" value="F:acyltransferase activity, transferring groups other than amino-acyl groups"/>
    <property type="evidence" value="ECO:0007669"/>
    <property type="project" value="InterPro"/>
</dbReference>
<dbReference type="EMBL" id="PQXH01000092">
    <property type="protein sequence ID" value="TGO12232.1"/>
    <property type="molecule type" value="Genomic_DNA"/>
</dbReference>
<dbReference type="Gene3D" id="3.40.630.30">
    <property type="match status" value="1"/>
</dbReference>
<dbReference type="AlphaFoldDB" id="A0A4Z1EN39"/>
<comment type="caution">
    <text evidence="3">The sequence shown here is derived from an EMBL/GenBank/DDBJ whole genome shotgun (WGS) entry which is preliminary data.</text>
</comment>
<dbReference type="InterPro" id="IPR000182">
    <property type="entry name" value="GNAT_dom"/>
</dbReference>
<keyword evidence="4" id="KW-1185">Reference proteome</keyword>
<evidence type="ECO:0000259" key="2">
    <source>
        <dbReference type="PROSITE" id="PS51186"/>
    </source>
</evidence>
<feature type="region of interest" description="Disordered" evidence="1">
    <location>
        <begin position="315"/>
        <end position="405"/>
    </location>
</feature>
<dbReference type="Proteomes" id="UP000297777">
    <property type="component" value="Unassembled WGS sequence"/>
</dbReference>
<sequence>MITSYFEIVFLRIICNRQDGVLFDQEISEHEHRSAPIRSTIRKLEVNLKVISIQQHNHQSTAVTSSSKALKMDPPPAPQNPAFVVNITPHLRNLDLTWNSECRYLRFRITCDASDSGRVGIMEGHLVNRALAERVGFERTMRNIDTECSLTMASVIFDEYGQLQQKWFFGTRKGSGIWDARVNIGNFLMIDFVKVEEQYRRRGFAKHLVSGFLSRIRAYRIGISYVFTYVGELDGAARRDAIAFWRAMGFKRIGLSHVFCFAMSMDDKSKMPDAEIEDAERDIYDSEASYSTEYEFSSPAKSDEDEQLAQSHTLGELNELDEPQLPPPDKDDASEHSNSPSPAVDEGTPVAELFSPNVQSSHTSVEEPNMSMENSMRNSCRGDDNEDSEDILHSSPSEDSGSRFRGCCGLPLWFNGT</sequence>